<evidence type="ECO:0000256" key="1">
    <source>
        <dbReference type="ARBA" id="ARBA00008638"/>
    </source>
</evidence>
<feature type="domain" description="Cyclin N-terminal" evidence="4">
    <location>
        <begin position="102"/>
        <end position="190"/>
    </location>
</feature>
<feature type="compositionally biased region" description="Basic and acidic residues" evidence="3">
    <location>
        <begin position="363"/>
        <end position="375"/>
    </location>
</feature>
<dbReference type="GO" id="GO:0006351">
    <property type="term" value="P:DNA-templated transcription"/>
    <property type="evidence" value="ECO:0007669"/>
    <property type="project" value="InterPro"/>
</dbReference>
<dbReference type="InterPro" id="IPR031658">
    <property type="entry name" value="Cyclin_C_2"/>
</dbReference>
<dbReference type="GO" id="GO:0006357">
    <property type="term" value="P:regulation of transcription by RNA polymerase II"/>
    <property type="evidence" value="ECO:0007669"/>
    <property type="project" value="InterPro"/>
</dbReference>
<evidence type="ECO:0000259" key="5">
    <source>
        <dbReference type="Pfam" id="PF16899"/>
    </source>
</evidence>
<feature type="compositionally biased region" description="Basic and acidic residues" evidence="3">
    <location>
        <begin position="13"/>
        <end position="23"/>
    </location>
</feature>
<gene>
    <name evidence="6" type="ordered locus">KLTH0C05720g</name>
</gene>
<feature type="domain" description="Cyclin C-terminal" evidence="5">
    <location>
        <begin position="194"/>
        <end position="310"/>
    </location>
</feature>
<keyword evidence="2" id="KW-0195">Cyclin</keyword>
<dbReference type="InterPro" id="IPR006671">
    <property type="entry name" value="Cyclin_N"/>
</dbReference>
<dbReference type="InterPro" id="IPR036915">
    <property type="entry name" value="Cyclin-like_sf"/>
</dbReference>
<dbReference type="AlphaFoldDB" id="C5DE24"/>
<feature type="compositionally biased region" description="Polar residues" evidence="3">
    <location>
        <begin position="347"/>
        <end position="356"/>
    </location>
</feature>
<accession>C5DE24</accession>
<dbReference type="STRING" id="559295.C5DE24"/>
<dbReference type="OMA" id="FRVEQNT"/>
<evidence type="ECO:0000256" key="3">
    <source>
        <dbReference type="SAM" id="MobiDB-lite"/>
    </source>
</evidence>
<dbReference type="OrthoDB" id="340962at2759"/>
<evidence type="ECO:0000259" key="4">
    <source>
        <dbReference type="Pfam" id="PF00134"/>
    </source>
</evidence>
<dbReference type="CDD" id="cd20524">
    <property type="entry name" value="CYCLIN_CCNH_rpt1"/>
    <property type="match status" value="1"/>
</dbReference>
<keyword evidence="7" id="KW-1185">Reference proteome</keyword>
<dbReference type="eggNOG" id="KOG2496">
    <property type="taxonomic scope" value="Eukaryota"/>
</dbReference>
<dbReference type="Proteomes" id="UP000002036">
    <property type="component" value="Chromosome C"/>
</dbReference>
<evidence type="ECO:0000313" key="6">
    <source>
        <dbReference type="EMBL" id="CAR22035.1"/>
    </source>
</evidence>
<dbReference type="RefSeq" id="XP_002552473.1">
    <property type="nucleotide sequence ID" value="XM_002552427.1"/>
</dbReference>
<sequence>MTTTPKPSNGADAKAKEQGSLRVTDDDLYRHSSQYRVWSFTPEQLTQRRAEVNARATAKIEQNLRAFRETHLALTAEELAAIEEKAVPVSTEEELLLVSYFARMILSFAGKMNLPTEVAATAVSFFRKFYLSNSVSEISPKEVFHTALFFSCKSENYFIGVESFAKKAKTNPSAVLKHEFKLLESLNFTLMNHHPYKALHGFFLDIQSVLAGKVDMNYMGQVYTDCKKIITDALLTDAVYFYSPPQITLAALLIADEALTMRYLQMKFMITEEGPTENSQGEKQDSKEGASISIPGQKLLEIIKECKEIISNKVAPPKEDAVKVTAKIHYSQNPLTVLDRLKRQRESNSTGATPGQTPIPEDSQTKRPKTDGATN</sequence>
<dbReference type="SUPFAM" id="SSF47954">
    <property type="entry name" value="Cyclin-like"/>
    <property type="match status" value="2"/>
</dbReference>
<organism evidence="6 7">
    <name type="scientific">Lachancea thermotolerans (strain ATCC 56472 / CBS 6340 / NRRL Y-8284)</name>
    <name type="common">Yeast</name>
    <name type="synonym">Kluyveromyces thermotolerans</name>
    <dbReference type="NCBI Taxonomy" id="559295"/>
    <lineage>
        <taxon>Eukaryota</taxon>
        <taxon>Fungi</taxon>
        <taxon>Dikarya</taxon>
        <taxon>Ascomycota</taxon>
        <taxon>Saccharomycotina</taxon>
        <taxon>Saccharomycetes</taxon>
        <taxon>Saccharomycetales</taxon>
        <taxon>Saccharomycetaceae</taxon>
        <taxon>Lachancea</taxon>
    </lineage>
</organism>
<comment type="similarity">
    <text evidence="1">Belongs to the cyclin family. Cyclin C subfamily.</text>
</comment>
<dbReference type="NCBIfam" id="TIGR00569">
    <property type="entry name" value="ccl1"/>
    <property type="match status" value="1"/>
</dbReference>
<feature type="region of interest" description="Disordered" evidence="3">
    <location>
        <begin position="1"/>
        <end position="23"/>
    </location>
</feature>
<dbReference type="Pfam" id="PF00134">
    <property type="entry name" value="Cyclin_N"/>
    <property type="match status" value="1"/>
</dbReference>
<dbReference type="FunCoup" id="C5DE24">
    <property type="interactions" value="1008"/>
</dbReference>
<dbReference type="GeneID" id="8291341"/>
<dbReference type="InterPro" id="IPR043198">
    <property type="entry name" value="Cyclin/Ssn8"/>
</dbReference>
<dbReference type="EMBL" id="CU928167">
    <property type="protein sequence ID" value="CAR22035.1"/>
    <property type="molecule type" value="Genomic_DNA"/>
</dbReference>
<protein>
    <submittedName>
        <fullName evidence="6">KLTH0C05720p</fullName>
    </submittedName>
</protein>
<reference evidence="6 7" key="1">
    <citation type="journal article" date="2009" name="Genome Res.">
        <title>Comparative genomics of protoploid Saccharomycetaceae.</title>
        <authorList>
            <consortium name="The Genolevures Consortium"/>
            <person name="Souciet J.-L."/>
            <person name="Dujon B."/>
            <person name="Gaillardin C."/>
            <person name="Johnston M."/>
            <person name="Baret P.V."/>
            <person name="Cliften P."/>
            <person name="Sherman D.J."/>
            <person name="Weissenbach J."/>
            <person name="Westhof E."/>
            <person name="Wincker P."/>
            <person name="Jubin C."/>
            <person name="Poulain J."/>
            <person name="Barbe V."/>
            <person name="Segurens B."/>
            <person name="Artiguenave F."/>
            <person name="Anthouard V."/>
            <person name="Vacherie B."/>
            <person name="Val M.-E."/>
            <person name="Fulton R.S."/>
            <person name="Minx P."/>
            <person name="Wilson R."/>
            <person name="Durrens P."/>
            <person name="Jean G."/>
            <person name="Marck C."/>
            <person name="Martin T."/>
            <person name="Nikolski M."/>
            <person name="Rolland T."/>
            <person name="Seret M.-L."/>
            <person name="Casaregola S."/>
            <person name="Despons L."/>
            <person name="Fairhead C."/>
            <person name="Fischer G."/>
            <person name="Lafontaine I."/>
            <person name="Leh V."/>
            <person name="Lemaire M."/>
            <person name="de Montigny J."/>
            <person name="Neuveglise C."/>
            <person name="Thierry A."/>
            <person name="Blanc-Lenfle I."/>
            <person name="Bleykasten C."/>
            <person name="Diffels J."/>
            <person name="Fritsch E."/>
            <person name="Frangeul L."/>
            <person name="Goeffon A."/>
            <person name="Jauniaux N."/>
            <person name="Kachouri-Lafond R."/>
            <person name="Payen C."/>
            <person name="Potier S."/>
            <person name="Pribylova L."/>
            <person name="Ozanne C."/>
            <person name="Richard G.-F."/>
            <person name="Sacerdot C."/>
            <person name="Straub M.-L."/>
            <person name="Talla E."/>
        </authorList>
    </citation>
    <scope>NUCLEOTIDE SEQUENCE [LARGE SCALE GENOMIC DNA]</scope>
    <source>
        <strain evidence="7">ATCC 56472 / CBS 6340 / NRRL Y-8284</strain>
    </source>
</reference>
<dbReference type="InterPro" id="IPR027081">
    <property type="entry name" value="CyclinH/Ccl1"/>
</dbReference>
<dbReference type="GO" id="GO:0070985">
    <property type="term" value="C:transcription factor TFIIK complex"/>
    <property type="evidence" value="ECO:0007669"/>
    <property type="project" value="InterPro"/>
</dbReference>
<dbReference type="PANTHER" id="PTHR10026">
    <property type="entry name" value="CYCLIN"/>
    <property type="match status" value="1"/>
</dbReference>
<dbReference type="Gene3D" id="1.10.472.10">
    <property type="entry name" value="Cyclin-like"/>
    <property type="match status" value="2"/>
</dbReference>
<dbReference type="HOGENOM" id="CLU_022620_4_2_1"/>
<dbReference type="InParanoid" id="C5DE24"/>
<dbReference type="GO" id="GO:0016538">
    <property type="term" value="F:cyclin-dependent protein serine/threonine kinase regulator activity"/>
    <property type="evidence" value="ECO:0007669"/>
    <property type="project" value="InterPro"/>
</dbReference>
<evidence type="ECO:0000313" key="7">
    <source>
        <dbReference type="Proteomes" id="UP000002036"/>
    </source>
</evidence>
<proteinExistence type="inferred from homology"/>
<dbReference type="KEGG" id="lth:KLTH0C05720g"/>
<dbReference type="CDD" id="cd20525">
    <property type="entry name" value="CYCLIN_CCNH_rpt2"/>
    <property type="match status" value="1"/>
</dbReference>
<dbReference type="Pfam" id="PF16899">
    <property type="entry name" value="Cyclin_C_2"/>
    <property type="match status" value="1"/>
</dbReference>
<feature type="region of interest" description="Disordered" evidence="3">
    <location>
        <begin position="335"/>
        <end position="375"/>
    </location>
</feature>
<evidence type="ECO:0000256" key="2">
    <source>
        <dbReference type="ARBA" id="ARBA00023127"/>
    </source>
</evidence>
<name>C5DE24_LACTC</name>